<evidence type="ECO:0000313" key="1">
    <source>
        <dbReference type="EMBL" id="JAE31613.1"/>
    </source>
</evidence>
<proteinExistence type="predicted"/>
<accession>A0A0A9HFG3</accession>
<sequence>MVNTQAAAVLTAAIRRILNITSLLFRLS</sequence>
<reference evidence="1" key="2">
    <citation type="journal article" date="2015" name="Data Brief">
        <title>Shoot transcriptome of the giant reed, Arundo donax.</title>
        <authorList>
            <person name="Barrero R.A."/>
            <person name="Guerrero F.D."/>
            <person name="Moolhuijzen P."/>
            <person name="Goolsby J.A."/>
            <person name="Tidwell J."/>
            <person name="Bellgard S.E."/>
            <person name="Bellgard M.I."/>
        </authorList>
    </citation>
    <scope>NUCLEOTIDE SEQUENCE</scope>
    <source>
        <tissue evidence="1">Shoot tissue taken approximately 20 cm above the soil surface</tissue>
    </source>
</reference>
<dbReference type="EMBL" id="GBRH01166283">
    <property type="protein sequence ID" value="JAE31613.1"/>
    <property type="molecule type" value="Transcribed_RNA"/>
</dbReference>
<name>A0A0A9HFG3_ARUDO</name>
<dbReference type="AlphaFoldDB" id="A0A0A9HFG3"/>
<reference evidence="1" key="1">
    <citation type="submission" date="2014-09" db="EMBL/GenBank/DDBJ databases">
        <authorList>
            <person name="Magalhaes I.L.F."/>
            <person name="Oliveira U."/>
            <person name="Santos F.R."/>
            <person name="Vidigal T.H.D.A."/>
            <person name="Brescovit A.D."/>
            <person name="Santos A.J."/>
        </authorList>
    </citation>
    <scope>NUCLEOTIDE SEQUENCE</scope>
    <source>
        <tissue evidence="1">Shoot tissue taken approximately 20 cm above the soil surface</tissue>
    </source>
</reference>
<organism evidence="1">
    <name type="scientific">Arundo donax</name>
    <name type="common">Giant reed</name>
    <name type="synonym">Donax arundinaceus</name>
    <dbReference type="NCBI Taxonomy" id="35708"/>
    <lineage>
        <taxon>Eukaryota</taxon>
        <taxon>Viridiplantae</taxon>
        <taxon>Streptophyta</taxon>
        <taxon>Embryophyta</taxon>
        <taxon>Tracheophyta</taxon>
        <taxon>Spermatophyta</taxon>
        <taxon>Magnoliopsida</taxon>
        <taxon>Liliopsida</taxon>
        <taxon>Poales</taxon>
        <taxon>Poaceae</taxon>
        <taxon>PACMAD clade</taxon>
        <taxon>Arundinoideae</taxon>
        <taxon>Arundineae</taxon>
        <taxon>Arundo</taxon>
    </lineage>
</organism>
<protein>
    <submittedName>
        <fullName evidence="1">Uncharacterized protein</fullName>
    </submittedName>
</protein>